<evidence type="ECO:0000313" key="2">
    <source>
        <dbReference type="EMBL" id="AIY90320.1"/>
    </source>
</evidence>
<dbReference type="KEGG" id="gac:GACE_1279"/>
<reference evidence="2 3" key="1">
    <citation type="journal article" date="2015" name="Appl. Environ. Microbiol.">
        <title>The Geoglobus acetivorans genome: Fe(III) reduction, acetate utilization, autotrophic growth, and degradation of aromatic compounds in a hyperthermophilic archaeon.</title>
        <authorList>
            <person name="Mardanov A.V."/>
            <person name="Slododkina G.B."/>
            <person name="Slobodkin A.I."/>
            <person name="Beletsky A.V."/>
            <person name="Gavrilov S.N."/>
            <person name="Kublanov I.V."/>
            <person name="Bonch-Osmolovskaya E.A."/>
            <person name="Skryabin K.G."/>
            <person name="Ravin N.V."/>
        </authorList>
    </citation>
    <scope>NUCLEOTIDE SEQUENCE [LARGE SCALE GENOMIC DNA]</scope>
    <source>
        <strain evidence="2 3">SBH6</strain>
    </source>
</reference>
<evidence type="ECO:0000313" key="3">
    <source>
        <dbReference type="Proteomes" id="UP000030624"/>
    </source>
</evidence>
<feature type="region of interest" description="Disordered" evidence="1">
    <location>
        <begin position="94"/>
        <end position="114"/>
    </location>
</feature>
<feature type="compositionally biased region" description="Basic and acidic residues" evidence="1">
    <location>
        <begin position="94"/>
        <end position="104"/>
    </location>
</feature>
<name>A0A0A7GE53_GEOAI</name>
<dbReference type="HOGENOM" id="CLU_168707_0_0_2"/>
<organism evidence="2 3">
    <name type="scientific">Geoglobus acetivorans</name>
    <dbReference type="NCBI Taxonomy" id="565033"/>
    <lineage>
        <taxon>Archaea</taxon>
        <taxon>Methanobacteriati</taxon>
        <taxon>Methanobacteriota</taxon>
        <taxon>Archaeoglobi</taxon>
        <taxon>Archaeoglobales</taxon>
        <taxon>Archaeoglobaceae</taxon>
        <taxon>Geoglobus</taxon>
    </lineage>
</organism>
<protein>
    <recommendedName>
        <fullName evidence="4">HTH hxlR-type domain-containing protein</fullName>
    </recommendedName>
</protein>
<dbReference type="AlphaFoldDB" id="A0A0A7GE53"/>
<dbReference type="EMBL" id="CP009552">
    <property type="protein sequence ID" value="AIY90320.1"/>
    <property type="molecule type" value="Genomic_DNA"/>
</dbReference>
<feature type="compositionally biased region" description="Acidic residues" evidence="1">
    <location>
        <begin position="105"/>
        <end position="114"/>
    </location>
</feature>
<dbReference type="eggNOG" id="arCOG01057">
    <property type="taxonomic scope" value="Archaea"/>
</dbReference>
<sequence>MKENLMKNLKKLSKTGSFKILIALNDGSKRWSQLEKVTYKKSPYQSINGLFDIDLIEVTVAQDVSTGLKAYQFAHPGKKVVQYLEQIEKEFEEYHSKAPPKDPEEFIGELMEED</sequence>
<evidence type="ECO:0008006" key="4">
    <source>
        <dbReference type="Google" id="ProtNLM"/>
    </source>
</evidence>
<dbReference type="Proteomes" id="UP000030624">
    <property type="component" value="Chromosome"/>
</dbReference>
<proteinExistence type="predicted"/>
<dbReference type="RefSeq" id="WP_048092060.1">
    <property type="nucleotide sequence ID" value="NZ_CP009552.1"/>
</dbReference>
<evidence type="ECO:0000256" key="1">
    <source>
        <dbReference type="SAM" id="MobiDB-lite"/>
    </source>
</evidence>
<gene>
    <name evidence="2" type="ORF">GACE_1279</name>
</gene>
<accession>A0A0A7GE53</accession>
<dbReference type="GeneID" id="24797860"/>